<dbReference type="Pfam" id="PF13193">
    <property type="entry name" value="AMP-binding_C"/>
    <property type="match status" value="1"/>
</dbReference>
<feature type="domain" description="AMP-binding enzyme C-terminal" evidence="2">
    <location>
        <begin position="410"/>
        <end position="482"/>
    </location>
</feature>
<dbReference type="AlphaFoldDB" id="A0A5E4RVB9"/>
<dbReference type="Proteomes" id="UP000337189">
    <property type="component" value="Unassembled WGS sequence"/>
</dbReference>
<protein>
    <submittedName>
        <fullName evidence="3">AMP-dependent synthetase</fullName>
    </submittedName>
</protein>
<dbReference type="GO" id="GO:0016878">
    <property type="term" value="F:acid-thiol ligase activity"/>
    <property type="evidence" value="ECO:0007669"/>
    <property type="project" value="UniProtKB-ARBA"/>
</dbReference>
<dbReference type="PANTHER" id="PTHR43767">
    <property type="entry name" value="LONG-CHAIN-FATTY-ACID--COA LIGASE"/>
    <property type="match status" value="1"/>
</dbReference>
<evidence type="ECO:0000259" key="1">
    <source>
        <dbReference type="Pfam" id="PF00501"/>
    </source>
</evidence>
<dbReference type="InterPro" id="IPR045851">
    <property type="entry name" value="AMP-bd_C_sf"/>
</dbReference>
<proteinExistence type="predicted"/>
<gene>
    <name evidence="3" type="ORF">PCO31110_00368</name>
</gene>
<dbReference type="EMBL" id="CABPSJ010000001">
    <property type="protein sequence ID" value="VVD66342.1"/>
    <property type="molecule type" value="Genomic_DNA"/>
</dbReference>
<evidence type="ECO:0000313" key="3">
    <source>
        <dbReference type="EMBL" id="VVD66342.1"/>
    </source>
</evidence>
<organism evidence="3 4">
    <name type="scientific">Pandoraea communis</name>
    <dbReference type="NCBI Taxonomy" id="2508297"/>
    <lineage>
        <taxon>Bacteria</taxon>
        <taxon>Pseudomonadati</taxon>
        <taxon>Pseudomonadota</taxon>
        <taxon>Betaproteobacteria</taxon>
        <taxon>Burkholderiales</taxon>
        <taxon>Burkholderiaceae</taxon>
        <taxon>Pandoraea</taxon>
    </lineage>
</organism>
<dbReference type="OrthoDB" id="9766486at2"/>
<reference evidence="3 4" key="1">
    <citation type="submission" date="2019-08" db="EMBL/GenBank/DDBJ databases">
        <authorList>
            <person name="Peeters C."/>
        </authorList>
    </citation>
    <scope>NUCLEOTIDE SEQUENCE [LARGE SCALE GENOMIC DNA]</scope>
    <source>
        <strain evidence="3 4">LMG 31110</strain>
    </source>
</reference>
<dbReference type="InterPro" id="IPR020845">
    <property type="entry name" value="AMP-binding_CS"/>
</dbReference>
<dbReference type="InterPro" id="IPR050237">
    <property type="entry name" value="ATP-dep_AMP-bd_enzyme"/>
</dbReference>
<sequence length="520" mass="56586">MTHRWHNLGDLVDRTLNLDSTAIIDLRDDRQPRHYTHAEIDRLAGGVATALRARGLPDGAHVAIASLNRAEYLIAYFGIMRAGYVAVPVNIKQSREILDYVIDDAGISLAFVDGARHDALASRVPVIDFDDDGPEGFAAQIPPAGFDSVRPSHDDVAQMLYTSGSTGKPKGVPLTHAGQLWALGATYMRPENAVDERYLLAQPLFHMNGLFMAKRAFAANGTLVILPSFDVASYVDALERYRITVLTAVPTMFARLVKDPQTLAGRDVSALKRVMLGSAPMSAALLDRIQAAFPHTHIHHGYGTTEAGPSIFGPHPDGIALPPLALGYPLSPDAVKLVDGPDATQGVLCMRNPAVMRGYHRLPEKSAQVLDDGWYYSGDVMRRDANGFFYFVGRADDMFVCAGENIYPVEVEKLLEAHPEVRQASVVPLPDEERAAVPVAFVVRQSGSTLSVEALRQHALANGPAYQHPRRVAFVAELPWAGTNKVDRHALLQQARTLEASRGWSDDRDNNLALSGALAS</sequence>
<dbReference type="InterPro" id="IPR000873">
    <property type="entry name" value="AMP-dep_synth/lig_dom"/>
</dbReference>
<evidence type="ECO:0000313" key="4">
    <source>
        <dbReference type="Proteomes" id="UP000337189"/>
    </source>
</evidence>
<dbReference type="SUPFAM" id="SSF56801">
    <property type="entry name" value="Acetyl-CoA synthetase-like"/>
    <property type="match status" value="1"/>
</dbReference>
<dbReference type="Gene3D" id="3.30.300.30">
    <property type="match status" value="1"/>
</dbReference>
<evidence type="ECO:0000259" key="2">
    <source>
        <dbReference type="Pfam" id="PF13193"/>
    </source>
</evidence>
<dbReference type="InterPro" id="IPR042099">
    <property type="entry name" value="ANL_N_sf"/>
</dbReference>
<dbReference type="RefSeq" id="WP_150689497.1">
    <property type="nucleotide sequence ID" value="NZ_CABPSJ010000001.1"/>
</dbReference>
<dbReference type="Gene3D" id="3.40.50.12780">
    <property type="entry name" value="N-terminal domain of ligase-like"/>
    <property type="match status" value="1"/>
</dbReference>
<dbReference type="PANTHER" id="PTHR43767:SF1">
    <property type="entry name" value="NONRIBOSOMAL PEPTIDE SYNTHASE PES1 (EUROFUNG)-RELATED"/>
    <property type="match status" value="1"/>
</dbReference>
<dbReference type="InterPro" id="IPR025110">
    <property type="entry name" value="AMP-bd_C"/>
</dbReference>
<accession>A0A5E4RVB9</accession>
<dbReference type="Pfam" id="PF00501">
    <property type="entry name" value="AMP-binding"/>
    <property type="match status" value="1"/>
</dbReference>
<name>A0A5E4RVB9_9BURK</name>
<feature type="domain" description="AMP-dependent synthetase/ligase" evidence="1">
    <location>
        <begin position="19"/>
        <end position="360"/>
    </location>
</feature>
<dbReference type="PROSITE" id="PS00455">
    <property type="entry name" value="AMP_BINDING"/>
    <property type="match status" value="1"/>
</dbReference>